<dbReference type="Pfam" id="PF00795">
    <property type="entry name" value="CN_hydrolase"/>
    <property type="match status" value="1"/>
</dbReference>
<dbReference type="InterPro" id="IPR003010">
    <property type="entry name" value="C-N_Hydrolase"/>
</dbReference>
<dbReference type="NCBIfam" id="NF007757">
    <property type="entry name" value="PRK10438.1"/>
    <property type="match status" value="1"/>
</dbReference>
<gene>
    <name evidence="2" type="ORF">QEZ41_05555</name>
</gene>
<dbReference type="InterPro" id="IPR052737">
    <property type="entry name" value="Omega-amidase_YafV"/>
</dbReference>
<organism evidence="2 3">
    <name type="scientific">Thiopseudomonas acetoxidans</name>
    <dbReference type="NCBI Taxonomy" id="3041622"/>
    <lineage>
        <taxon>Bacteria</taxon>
        <taxon>Pseudomonadati</taxon>
        <taxon>Pseudomonadota</taxon>
        <taxon>Gammaproteobacteria</taxon>
        <taxon>Pseudomonadales</taxon>
        <taxon>Pseudomonadaceae</taxon>
        <taxon>Thiopseudomonas</taxon>
    </lineage>
</organism>
<dbReference type="CDD" id="cd07575">
    <property type="entry name" value="Xc-1258_like"/>
    <property type="match status" value="1"/>
</dbReference>
<protein>
    <submittedName>
        <fullName evidence="2">Amidohydrolase</fullName>
    </submittedName>
</protein>
<accession>A0ABT7SNI1</accession>
<dbReference type="Gene3D" id="3.60.110.10">
    <property type="entry name" value="Carbon-nitrogen hydrolase"/>
    <property type="match status" value="1"/>
</dbReference>
<feature type="domain" description="CN hydrolase" evidence="1">
    <location>
        <begin position="10"/>
        <end position="241"/>
    </location>
</feature>
<dbReference type="Proteomes" id="UP001241056">
    <property type="component" value="Unassembled WGS sequence"/>
</dbReference>
<keyword evidence="3" id="KW-1185">Reference proteome</keyword>
<dbReference type="PROSITE" id="PS50263">
    <property type="entry name" value="CN_HYDROLASE"/>
    <property type="match status" value="1"/>
</dbReference>
<dbReference type="InterPro" id="IPR036526">
    <property type="entry name" value="C-N_Hydrolase_sf"/>
</dbReference>
<proteinExistence type="predicted"/>
<evidence type="ECO:0000313" key="2">
    <source>
        <dbReference type="EMBL" id="MDM7857742.1"/>
    </source>
</evidence>
<dbReference type="SUPFAM" id="SSF56317">
    <property type="entry name" value="Carbon-nitrogen hydrolase"/>
    <property type="match status" value="1"/>
</dbReference>
<comment type="caution">
    <text evidence="2">The sequence shown here is derived from an EMBL/GenBank/DDBJ whole genome shotgun (WGS) entry which is preliminary data.</text>
</comment>
<dbReference type="EMBL" id="JAUCDY010000005">
    <property type="protein sequence ID" value="MDM7857742.1"/>
    <property type="molecule type" value="Genomic_DNA"/>
</dbReference>
<dbReference type="PANTHER" id="PTHR47799">
    <property type="entry name" value="OMEGA-AMIDASE YAFV"/>
    <property type="match status" value="1"/>
</dbReference>
<dbReference type="PANTHER" id="PTHR47799:SF1">
    <property type="entry name" value="OMEGA-AMIDASE YAFV"/>
    <property type="match status" value="1"/>
</dbReference>
<sequence>MRDINDLTDLQLALVQAPLVFGDVKANLANFERLLTQVQAADLVVLPEMFNTGFSMESAAHAEEINGLTTQWLLVQAKQLNAVVCGSLIVRVAEGDYRNRLLWACPDGSLQHYDKRHLFRMVGEHEHYTAGQRQLVVELKGWRIRPLICYDLRFPVWSRDAQNTDLLLYVACWPKVRRSTWNRLLAARAIENQCYVAGVNRIGEDHNGYPHSGDSQALDYLGDPLLLAYEQEGVYHVRLNAQSLARFKQKFPAYMDADDFSISDRD</sequence>
<dbReference type="RefSeq" id="WP_289410403.1">
    <property type="nucleotide sequence ID" value="NZ_JAUCDY010000005.1"/>
</dbReference>
<reference evidence="2 3" key="1">
    <citation type="submission" date="2023-06" db="EMBL/GenBank/DDBJ databases">
        <title>Thiopseudomonas sp. CY1220 draft genome sequence.</title>
        <authorList>
            <person name="Zhao G."/>
            <person name="An M."/>
        </authorList>
    </citation>
    <scope>NUCLEOTIDE SEQUENCE [LARGE SCALE GENOMIC DNA]</scope>
    <source>
        <strain evidence="2 3">CY1220</strain>
    </source>
</reference>
<name>A0ABT7SNI1_9GAMM</name>
<evidence type="ECO:0000313" key="3">
    <source>
        <dbReference type="Proteomes" id="UP001241056"/>
    </source>
</evidence>
<evidence type="ECO:0000259" key="1">
    <source>
        <dbReference type="PROSITE" id="PS50263"/>
    </source>
</evidence>